<reference evidence="14" key="1">
    <citation type="journal article" date="2014" name="Int. J. Syst. Evol. Microbiol.">
        <title>Complete genome sequence of Corynebacterium casei LMG S-19264T (=DSM 44701T), isolated from a smear-ripened cheese.</title>
        <authorList>
            <consortium name="US DOE Joint Genome Institute (JGI-PGF)"/>
            <person name="Walter F."/>
            <person name="Albersmeier A."/>
            <person name="Kalinowski J."/>
            <person name="Ruckert C."/>
        </authorList>
    </citation>
    <scope>NUCLEOTIDE SEQUENCE</scope>
    <source>
        <strain evidence="14">VKM B-2484</strain>
    </source>
</reference>
<evidence type="ECO:0000313" key="15">
    <source>
        <dbReference type="Proteomes" id="UP001143370"/>
    </source>
</evidence>
<reference evidence="14" key="2">
    <citation type="submission" date="2023-01" db="EMBL/GenBank/DDBJ databases">
        <authorList>
            <person name="Sun Q."/>
            <person name="Evtushenko L."/>
        </authorList>
    </citation>
    <scope>NUCLEOTIDE SEQUENCE</scope>
    <source>
        <strain evidence="14">VKM B-2484</strain>
    </source>
</reference>
<feature type="transmembrane region" description="Helical" evidence="11">
    <location>
        <begin position="439"/>
        <end position="457"/>
    </location>
</feature>
<keyword evidence="6 11" id="KW-1133">Transmembrane helix</keyword>
<keyword evidence="14" id="KW-0969">Cilium</keyword>
<evidence type="ECO:0000256" key="10">
    <source>
        <dbReference type="SAM" id="MobiDB-lite"/>
    </source>
</evidence>
<evidence type="ECO:0000256" key="7">
    <source>
        <dbReference type="ARBA" id="ARBA00023136"/>
    </source>
</evidence>
<dbReference type="EMBL" id="BSFJ01000001">
    <property type="protein sequence ID" value="GLK70056.1"/>
    <property type="molecule type" value="Genomic_DNA"/>
</dbReference>
<dbReference type="InterPro" id="IPR000067">
    <property type="entry name" value="FlgMring_FliF"/>
</dbReference>
<feature type="transmembrane region" description="Helical" evidence="11">
    <location>
        <begin position="21"/>
        <end position="43"/>
    </location>
</feature>
<dbReference type="GO" id="GO:0071973">
    <property type="term" value="P:bacterial-type flagellum-dependent cell motility"/>
    <property type="evidence" value="ECO:0007669"/>
    <property type="project" value="InterPro"/>
</dbReference>
<feature type="compositionally biased region" description="Polar residues" evidence="10">
    <location>
        <begin position="294"/>
        <end position="324"/>
    </location>
</feature>
<dbReference type="InterPro" id="IPR045851">
    <property type="entry name" value="AMP-bd_C_sf"/>
</dbReference>
<feature type="domain" description="Flagellar M-ring N-terminal" evidence="12">
    <location>
        <begin position="44"/>
        <end position="217"/>
    </location>
</feature>
<organism evidence="14 15">
    <name type="scientific">Ancylobacter dichloromethanicus</name>
    <dbReference type="NCBI Taxonomy" id="518825"/>
    <lineage>
        <taxon>Bacteria</taxon>
        <taxon>Pseudomonadati</taxon>
        <taxon>Pseudomonadota</taxon>
        <taxon>Alphaproteobacteria</taxon>
        <taxon>Hyphomicrobiales</taxon>
        <taxon>Xanthobacteraceae</taxon>
        <taxon>Ancylobacter</taxon>
    </lineage>
</organism>
<keyword evidence="4" id="KW-1003">Cell membrane</keyword>
<evidence type="ECO:0000256" key="8">
    <source>
        <dbReference type="ARBA" id="ARBA00023143"/>
    </source>
</evidence>
<keyword evidence="5 11" id="KW-0812">Transmembrane</keyword>
<dbReference type="Gene3D" id="3.30.300.30">
    <property type="match status" value="1"/>
</dbReference>
<evidence type="ECO:0000259" key="12">
    <source>
        <dbReference type="Pfam" id="PF01514"/>
    </source>
</evidence>
<protein>
    <recommendedName>
        <fullName evidence="9">Flagellar M-ring protein</fullName>
    </recommendedName>
</protein>
<evidence type="ECO:0000256" key="5">
    <source>
        <dbReference type="ARBA" id="ARBA00022692"/>
    </source>
</evidence>
<name>A0A9W6J592_9HYPH</name>
<evidence type="ECO:0000256" key="4">
    <source>
        <dbReference type="ARBA" id="ARBA00022475"/>
    </source>
</evidence>
<keyword evidence="14" id="KW-0282">Flagellum</keyword>
<dbReference type="GO" id="GO:0005886">
    <property type="term" value="C:plasma membrane"/>
    <property type="evidence" value="ECO:0007669"/>
    <property type="project" value="UniProtKB-SubCell"/>
</dbReference>
<dbReference type="AlphaFoldDB" id="A0A9W6J592"/>
<feature type="region of interest" description="Disordered" evidence="10">
    <location>
        <begin position="293"/>
        <end position="343"/>
    </location>
</feature>
<keyword evidence="14" id="KW-0966">Cell projection</keyword>
<dbReference type="Proteomes" id="UP001143370">
    <property type="component" value="Unassembled WGS sequence"/>
</dbReference>
<keyword evidence="8 9" id="KW-0975">Bacterial flagellum</keyword>
<dbReference type="RefSeq" id="WP_213375756.1">
    <property type="nucleotide sequence ID" value="NZ_BSFJ01000001.1"/>
</dbReference>
<evidence type="ECO:0000259" key="13">
    <source>
        <dbReference type="Pfam" id="PF08345"/>
    </source>
</evidence>
<comment type="function">
    <text evidence="9">The M ring may be actively involved in energy transduction.</text>
</comment>
<dbReference type="Pfam" id="PF01514">
    <property type="entry name" value="YscJ_FliF"/>
    <property type="match status" value="1"/>
</dbReference>
<evidence type="ECO:0000256" key="11">
    <source>
        <dbReference type="SAM" id="Phobius"/>
    </source>
</evidence>
<dbReference type="InterPro" id="IPR013556">
    <property type="entry name" value="Flag_M-ring_C"/>
</dbReference>
<comment type="similarity">
    <text evidence="3 9">Belongs to the FliF family.</text>
</comment>
<evidence type="ECO:0000256" key="2">
    <source>
        <dbReference type="ARBA" id="ARBA00004651"/>
    </source>
</evidence>
<evidence type="ECO:0000256" key="1">
    <source>
        <dbReference type="ARBA" id="ARBA00004117"/>
    </source>
</evidence>
<dbReference type="InterPro" id="IPR043427">
    <property type="entry name" value="YscJ/FliF"/>
</dbReference>
<dbReference type="PRINTS" id="PR01009">
    <property type="entry name" value="FLGMRINGFLIF"/>
</dbReference>
<evidence type="ECO:0000256" key="3">
    <source>
        <dbReference type="ARBA" id="ARBA00007971"/>
    </source>
</evidence>
<accession>A0A9W6J592</accession>
<keyword evidence="15" id="KW-1185">Reference proteome</keyword>
<dbReference type="NCBIfam" id="TIGR00206">
    <property type="entry name" value="fliF"/>
    <property type="match status" value="1"/>
</dbReference>
<comment type="subcellular location">
    <subcellularLocation>
        <location evidence="1 9">Bacterial flagellum basal body</location>
    </subcellularLocation>
    <subcellularLocation>
        <location evidence="2">Cell membrane</location>
        <topology evidence="2">Multi-pass membrane protein</topology>
    </subcellularLocation>
</comment>
<dbReference type="InterPro" id="IPR006182">
    <property type="entry name" value="FliF_N_dom"/>
</dbReference>
<evidence type="ECO:0000256" key="6">
    <source>
        <dbReference type="ARBA" id="ARBA00022989"/>
    </source>
</evidence>
<sequence length="548" mass="59031">MFGRQQLDMLLGNLRQLGARRLLALGLIGLTVLAAIGLGAYYLSRPATETLYANLNREDVTRIGGALKDAGIVFDVNSDGTAVLVAPGDTARARMLLAEKGLPQSASSGYELFNDMNSLGLTSFMQEITKVRALEGELARTIQTMKGIKAARVHLVLPDRGSFRRQEQQASASVVIRTETAQDSSGAEAIRHLVAAALPGMKIDAVTVLNTEGALLASGDDPANAASGKKMILQDQLNRETEQKIRRALTPYLGVENFQISVTSRLDTNRVTTNETNFDPASKIERSVRVVKETGTSQNRTKQASASVQQNVPAQQADGTDNGTNSNEESSRREELTNFEISSRSTETIREGFTVENLSIAILVNRSRLAPAEKPADAVPLETQIYEIEQLAGAAAGYDKARGDKLKVSAVDFAAGNGELEPIAPLGWSDVMMRQSGTLVNAATILIVAALLIWFGLRPAVRAIVARPEDAEIIETAMLANPGGPLAAGELPPPDGASRAPDEPISLIEDLTSKMNRSPQKRLEQIVEFDEEQAAAILRQWLQQEARV</sequence>
<dbReference type="PANTHER" id="PTHR30046:SF0">
    <property type="entry name" value="FLAGELLAR M-RING PROTEIN"/>
    <property type="match status" value="1"/>
</dbReference>
<dbReference type="GO" id="GO:0003774">
    <property type="term" value="F:cytoskeletal motor activity"/>
    <property type="evidence" value="ECO:0007669"/>
    <property type="project" value="InterPro"/>
</dbReference>
<dbReference type="PANTHER" id="PTHR30046">
    <property type="entry name" value="FLAGELLAR M-RING PROTEIN"/>
    <property type="match status" value="1"/>
</dbReference>
<dbReference type="Pfam" id="PF08345">
    <property type="entry name" value="YscJ_FliF_C"/>
    <property type="match status" value="1"/>
</dbReference>
<dbReference type="PIRSF" id="PIRSF004862">
    <property type="entry name" value="FliF"/>
    <property type="match status" value="1"/>
</dbReference>
<dbReference type="GO" id="GO:0009431">
    <property type="term" value="C:bacterial-type flagellum basal body, MS ring"/>
    <property type="evidence" value="ECO:0007669"/>
    <property type="project" value="InterPro"/>
</dbReference>
<evidence type="ECO:0000313" key="14">
    <source>
        <dbReference type="EMBL" id="GLK70056.1"/>
    </source>
</evidence>
<feature type="domain" description="Flagellar M-ring C-terminal" evidence="13">
    <location>
        <begin position="249"/>
        <end position="413"/>
    </location>
</feature>
<gene>
    <name evidence="14" type="primary">fliF</name>
    <name evidence="14" type="ORF">GCM10017643_01710</name>
</gene>
<proteinExistence type="inferred from homology"/>
<keyword evidence="7 11" id="KW-0472">Membrane</keyword>
<evidence type="ECO:0000256" key="9">
    <source>
        <dbReference type="PIRNR" id="PIRNR004862"/>
    </source>
</evidence>
<comment type="caution">
    <text evidence="14">The sequence shown here is derived from an EMBL/GenBank/DDBJ whole genome shotgun (WGS) entry which is preliminary data.</text>
</comment>